<accession>A0A7Y9NLG2</accession>
<reference evidence="6 7" key="1">
    <citation type="submission" date="2020-07" db="EMBL/GenBank/DDBJ databases">
        <title>Genomic Encyclopedia of Type Strains, Phase IV (KMG-V): Genome sequencing to study the core and pangenomes of soil and plant-associated prokaryotes.</title>
        <authorList>
            <person name="Whitman W."/>
        </authorList>
    </citation>
    <scope>NUCLEOTIDE SEQUENCE [LARGE SCALE GENOMIC DNA]</scope>
    <source>
        <strain evidence="6 7">M8UP30</strain>
    </source>
</reference>
<feature type="signal peptide" evidence="4">
    <location>
        <begin position="1"/>
        <end position="24"/>
    </location>
</feature>
<dbReference type="EMBL" id="JACCCV010000001">
    <property type="protein sequence ID" value="NYF51550.1"/>
    <property type="molecule type" value="Genomic_DNA"/>
</dbReference>
<comment type="subcellular location">
    <subcellularLocation>
        <location evidence="1">Cell outer membrane</location>
    </subcellularLocation>
</comment>
<dbReference type="InterPro" id="IPR013784">
    <property type="entry name" value="Carb-bd-like_fold"/>
</dbReference>
<dbReference type="Gene3D" id="2.40.170.20">
    <property type="entry name" value="TonB-dependent receptor, beta-barrel domain"/>
    <property type="match status" value="1"/>
</dbReference>
<keyword evidence="3" id="KW-0998">Cell outer membrane</keyword>
<dbReference type="Gene3D" id="2.60.40.1120">
    <property type="entry name" value="Carboxypeptidase-like, regulatory domain"/>
    <property type="match status" value="1"/>
</dbReference>
<evidence type="ECO:0000259" key="5">
    <source>
        <dbReference type="Pfam" id="PF25183"/>
    </source>
</evidence>
<evidence type="ECO:0000256" key="4">
    <source>
        <dbReference type="SAM" id="SignalP"/>
    </source>
</evidence>
<organism evidence="6 7">
    <name type="scientific">Tunturiibacter lichenicola</name>
    <dbReference type="NCBI Taxonomy" id="2051959"/>
    <lineage>
        <taxon>Bacteria</taxon>
        <taxon>Pseudomonadati</taxon>
        <taxon>Acidobacteriota</taxon>
        <taxon>Terriglobia</taxon>
        <taxon>Terriglobales</taxon>
        <taxon>Acidobacteriaceae</taxon>
        <taxon>Tunturiibacter</taxon>
    </lineage>
</organism>
<evidence type="ECO:0000313" key="6">
    <source>
        <dbReference type="EMBL" id="NYF51550.1"/>
    </source>
</evidence>
<dbReference type="Pfam" id="PF25183">
    <property type="entry name" value="OMP_b-brl_4"/>
    <property type="match status" value="1"/>
</dbReference>
<comment type="caution">
    <text evidence="6">The sequence shown here is derived from an EMBL/GenBank/DDBJ whole genome shotgun (WGS) entry which is preliminary data.</text>
</comment>
<feature type="domain" description="TonB-dependent transporter Oar-like beta-barrel" evidence="5">
    <location>
        <begin position="279"/>
        <end position="1231"/>
    </location>
</feature>
<dbReference type="SUPFAM" id="SSF56935">
    <property type="entry name" value="Porins"/>
    <property type="match status" value="1"/>
</dbReference>
<evidence type="ECO:0000256" key="1">
    <source>
        <dbReference type="ARBA" id="ARBA00004442"/>
    </source>
</evidence>
<evidence type="ECO:0000313" key="7">
    <source>
        <dbReference type="Proteomes" id="UP000534186"/>
    </source>
</evidence>
<dbReference type="InterPro" id="IPR057601">
    <property type="entry name" value="Oar-like_b-barrel"/>
</dbReference>
<dbReference type="Pfam" id="PF13620">
    <property type="entry name" value="CarboxypepD_reg"/>
    <property type="match status" value="1"/>
</dbReference>
<dbReference type="AlphaFoldDB" id="A0A7Y9NLG2"/>
<keyword evidence="2" id="KW-0472">Membrane</keyword>
<evidence type="ECO:0000256" key="2">
    <source>
        <dbReference type="ARBA" id="ARBA00023136"/>
    </source>
</evidence>
<keyword evidence="4" id="KW-0732">Signal</keyword>
<gene>
    <name evidence="6" type="ORF">HDF12_001915</name>
</gene>
<dbReference type="InterPro" id="IPR036942">
    <property type="entry name" value="Beta-barrel_TonB_sf"/>
</dbReference>
<feature type="chain" id="PRO_5030746873" description="TonB-dependent transporter Oar-like beta-barrel domain-containing protein" evidence="4">
    <location>
        <begin position="25"/>
        <end position="1238"/>
    </location>
</feature>
<proteinExistence type="predicted"/>
<dbReference type="SUPFAM" id="SSF49452">
    <property type="entry name" value="Starch-binding domain-like"/>
    <property type="match status" value="1"/>
</dbReference>
<sequence length="1238" mass="131626">MMLRRAMLIALFLLGALVLPCADAQQTLGSVSGVISDATGAAISGASIVLVNDQTAASRTTDTNAHGSYLVQGLPIGIYTVTVTANGFDTEKLTGFLIQADRTASLVIRLKPGQVSSTIDVAATPQLDATDTTNGYVLDAASIEKVPLGTGSFTQLATLSPGVHADLLADTGTNTGLGNQNIYANGQRLSSNTFTFNGVVTNNLFNGASSSQVTESRAVLNTGESFQSNGAIRTNTSIYDAIGEALPSPPQQTIAEERVNTSMFDAAQGATAGAHIDVTTKSGANAFHGSVYGNWETSKLNANPFFNKQAGLPTPDLHRYIAGAELGGPIRKDKLFFYGSYQYTRARDQLNSLTSYFTPLGLTDDRSAAGLQAVVIAAGLPAGTPIDPVALTFLQAKLPGGQYLIESPATPGAQVQFIGPASKFLADQANGNVDYIVSKKDTLAAKYYYQHDPTESPFSSGPLLGFPQKYNAGSQVFSLENTAVLSPRLTWEQKAGIVRMTVGSFTGQPFGPSTPGINLFGSTLLPGIAVRNVNGSPDNGGGRTLNIGPTSNFSNTGFTQNTLEFTSTLNYVAGNHSFSFGGNYDFTQLNILNRANQVATLTYDNIANFLTGGPLNNFAGNSVYFQGASNRYYRSPQVGAYAQDQWRATPQLTITVGVRYDYDGGLYEKYGNLVNFSPSQYSYAAASDTILNSGLIVAGNNKQFASPGASKSTLTNRQWGIGPRIGLAYSVNPRLVVRSGFGLYYDRGEFFTEFSPSAGNGFNGPFGVTLQPPFVQPVNSPDGATSENPFGTVRPPVDTNPADFINNLPNQNALINGASPYLFGAYAANNSLPYTENWSLDIQYQISRNIVGTVGYTGNHGVHQTVPLPFNQPGVATPQSPVNGQTYSYGFNATDANGNTLLSEPYSTSTGGNTDLRVPYIGYSPNSVAWTTVGWSHYDALLASVRQNPFHGFEYLLSYTWSHSLDASSGFGLFYNGNDPRNLASGYASSDYDRTHVTSFSFNYQIPDLKSGNRFFDKAGSGWGISGVTTLQSGQPYNVYDFSGTVGSIFFSSNDFLTNPVLPLAPGVSPKQALTGHSGAFVNPNTPNGTSSNLNDVAFKPLAFAYPSLAPGQSGVPPCGPTSAGTTACDTFESNFGTGGRNIFRGAFQKRADMSFFKETRIHEQYRLRLAMEVFNITNTPSFDTPGNNFSGATFSNPPSITPLPNTDPTIFSSQGVGAITNPIGSPRQIQFYGIFSF</sequence>
<evidence type="ECO:0000256" key="3">
    <source>
        <dbReference type="ARBA" id="ARBA00023237"/>
    </source>
</evidence>
<name>A0A7Y9NLG2_9BACT</name>
<dbReference type="GO" id="GO:0009279">
    <property type="term" value="C:cell outer membrane"/>
    <property type="evidence" value="ECO:0007669"/>
    <property type="project" value="UniProtKB-SubCell"/>
</dbReference>
<dbReference type="GO" id="GO:0030246">
    <property type="term" value="F:carbohydrate binding"/>
    <property type="evidence" value="ECO:0007669"/>
    <property type="project" value="InterPro"/>
</dbReference>
<protein>
    <recommendedName>
        <fullName evidence="5">TonB-dependent transporter Oar-like beta-barrel domain-containing protein</fullName>
    </recommendedName>
</protein>
<dbReference type="Proteomes" id="UP000534186">
    <property type="component" value="Unassembled WGS sequence"/>
</dbReference>